<dbReference type="NCBIfam" id="NF040713">
    <property type="entry name" value="ZapE"/>
    <property type="match status" value="1"/>
</dbReference>
<dbReference type="Pfam" id="PF03969">
    <property type="entry name" value="AFG1_ATPase"/>
    <property type="match status" value="2"/>
</dbReference>
<dbReference type="OrthoDB" id="9774491at2"/>
<dbReference type="Proteomes" id="UP000321525">
    <property type="component" value="Unassembled WGS sequence"/>
</dbReference>
<protein>
    <submittedName>
        <fullName evidence="4">AFG1 family ATPase</fullName>
    </submittedName>
</protein>
<evidence type="ECO:0000313" key="5">
    <source>
        <dbReference type="Proteomes" id="UP000321525"/>
    </source>
</evidence>
<dbReference type="PANTHER" id="PTHR12169:SF6">
    <property type="entry name" value="AFG1-LIKE ATPASE"/>
    <property type="match status" value="1"/>
</dbReference>
<keyword evidence="1" id="KW-0547">Nucleotide-binding</keyword>
<proteinExistence type="predicted"/>
<dbReference type="InterPro" id="IPR027417">
    <property type="entry name" value="P-loop_NTPase"/>
</dbReference>
<evidence type="ECO:0000313" key="4">
    <source>
        <dbReference type="EMBL" id="TWX70589.1"/>
    </source>
</evidence>
<dbReference type="GO" id="GO:0032153">
    <property type="term" value="C:cell division site"/>
    <property type="evidence" value="ECO:0007669"/>
    <property type="project" value="TreeGrafter"/>
</dbReference>
<dbReference type="GO" id="GO:0005524">
    <property type="term" value="F:ATP binding"/>
    <property type="evidence" value="ECO:0007669"/>
    <property type="project" value="UniProtKB-KW"/>
</dbReference>
<evidence type="ECO:0000256" key="2">
    <source>
        <dbReference type="ARBA" id="ARBA00022840"/>
    </source>
</evidence>
<dbReference type="EMBL" id="VOLR01000004">
    <property type="protein sequence ID" value="TWX62187.1"/>
    <property type="molecule type" value="Genomic_DNA"/>
</dbReference>
<dbReference type="Gene3D" id="3.40.50.300">
    <property type="entry name" value="P-loop containing nucleotide triphosphate hydrolases"/>
    <property type="match status" value="1"/>
</dbReference>
<dbReference type="AlphaFoldDB" id="A0A5C6QNW9"/>
<evidence type="ECO:0000313" key="3">
    <source>
        <dbReference type="EMBL" id="TWX62187.1"/>
    </source>
</evidence>
<name>A0A5C6QNW9_9GAMM</name>
<keyword evidence="2" id="KW-0067">ATP-binding</keyword>
<organism evidence="4 6">
    <name type="scientific">Colwellia hornerae</name>
    <dbReference type="NCBI Taxonomy" id="89402"/>
    <lineage>
        <taxon>Bacteria</taxon>
        <taxon>Pseudomonadati</taxon>
        <taxon>Pseudomonadota</taxon>
        <taxon>Gammaproteobacteria</taxon>
        <taxon>Alteromonadales</taxon>
        <taxon>Colwelliaceae</taxon>
        <taxon>Colwellia</taxon>
    </lineage>
</organism>
<dbReference type="SUPFAM" id="SSF52540">
    <property type="entry name" value="P-loop containing nucleoside triphosphate hydrolases"/>
    <property type="match status" value="1"/>
</dbReference>
<dbReference type="EMBL" id="VOLQ01000004">
    <property type="protein sequence ID" value="TWX70589.1"/>
    <property type="molecule type" value="Genomic_DNA"/>
</dbReference>
<accession>A0A5C6QNW9</accession>
<dbReference type="GO" id="GO:0016887">
    <property type="term" value="F:ATP hydrolysis activity"/>
    <property type="evidence" value="ECO:0007669"/>
    <property type="project" value="InterPro"/>
</dbReference>
<sequence length="375" mass="43628">MLSAYQALSTSNNFKYDYAQVNAVAKLDELSKNIYQHERKSWLAKRLNKSSAIHGLYFYGRVGRGKTMLMDLFFQNLAITAKKRIHFHRFMEEVHQQLNLCSGQSDPLTFIAKRWAKKFKVLCFDEFFVADIADAMLLSGVFQALFQQGIILIATSNCQPEQLYRNGLQRERFLPTIDLINGYCQVLSVDGDFDHRLDHYKAAMAYRDYTFPFHKNVNILENRFFQITGIKGTAGNITVNHRKIPYQAKTDTIILFDFYALCSGPRSQRDYISLADYFTVVLLDQVPQFEGERITSVTSGVEDDYQREGKMLSQLRHLDDEARRFIALVDEFYDRNIRLIINAEVDIIELYQGQQLSFEFARCQSRLIEMQSLSY</sequence>
<dbReference type="Proteomes" id="UP000321917">
    <property type="component" value="Unassembled WGS sequence"/>
</dbReference>
<dbReference type="PANTHER" id="PTHR12169">
    <property type="entry name" value="ATPASE N2B"/>
    <property type="match status" value="1"/>
</dbReference>
<evidence type="ECO:0000313" key="6">
    <source>
        <dbReference type="Proteomes" id="UP000321917"/>
    </source>
</evidence>
<dbReference type="RefSeq" id="WP_146798320.1">
    <property type="nucleotide sequence ID" value="NZ_VOLP01000005.1"/>
</dbReference>
<dbReference type="InterPro" id="IPR005654">
    <property type="entry name" value="ATPase_AFG1-like"/>
</dbReference>
<comment type="caution">
    <text evidence="4">The sequence shown here is derived from an EMBL/GenBank/DDBJ whole genome shotgun (WGS) entry which is preliminary data.</text>
</comment>
<gene>
    <name evidence="3" type="ORF">ESZ26_04245</name>
    <name evidence="4" type="ORF">ESZ27_03500</name>
</gene>
<dbReference type="GO" id="GO:0005737">
    <property type="term" value="C:cytoplasm"/>
    <property type="evidence" value="ECO:0007669"/>
    <property type="project" value="TreeGrafter"/>
</dbReference>
<reference evidence="4 6" key="1">
    <citation type="submission" date="2019-07" db="EMBL/GenBank/DDBJ databases">
        <title>Genomes of sea-ice associated Colwellia species.</title>
        <authorList>
            <person name="Bowman J.P."/>
        </authorList>
    </citation>
    <scope>NUCLEOTIDE SEQUENCE [LARGE SCALE GENOMIC DNA]</scope>
    <source>
        <strain evidence="3 5">ACAM 607</strain>
        <strain evidence="4 6">IC036</strain>
    </source>
</reference>
<dbReference type="GO" id="GO:0051301">
    <property type="term" value="P:cell division"/>
    <property type="evidence" value="ECO:0007669"/>
    <property type="project" value="TreeGrafter"/>
</dbReference>
<evidence type="ECO:0000256" key="1">
    <source>
        <dbReference type="ARBA" id="ARBA00022741"/>
    </source>
</evidence>
<dbReference type="CDD" id="cd00267">
    <property type="entry name" value="ABC_ATPase"/>
    <property type="match status" value="1"/>
</dbReference>
<keyword evidence="5" id="KW-1185">Reference proteome</keyword>